<name>A0A8J8M7L8_9FIRM</name>
<dbReference type="InterPro" id="IPR018966">
    <property type="entry name" value="VTC_domain"/>
</dbReference>
<dbReference type="Gene3D" id="3.20.100.30">
    <property type="entry name" value="VTC, catalytic tunnel domain"/>
    <property type="match status" value="1"/>
</dbReference>
<keyword evidence="3" id="KW-1185">Reference proteome</keyword>
<dbReference type="AlphaFoldDB" id="A0A8J8M7L8"/>
<reference evidence="2 3" key="1">
    <citation type="submission" date="2020-07" db="EMBL/GenBank/DDBJ databases">
        <title>Vallitalea guaymasensis genome.</title>
        <authorList>
            <person name="Postec A."/>
        </authorList>
    </citation>
    <scope>NUCLEOTIDE SEQUENCE [LARGE SCALE GENOMIC DNA]</scope>
    <source>
        <strain evidence="2 3">Ra1766G1</strain>
    </source>
</reference>
<protein>
    <submittedName>
        <fullName evidence="2">Polyphosphate polymerase domain-containing protein</fullName>
    </submittedName>
</protein>
<accession>A0A8J8M7L8</accession>
<organism evidence="2 3">
    <name type="scientific">Vallitalea guaymasensis</name>
    <dbReference type="NCBI Taxonomy" id="1185412"/>
    <lineage>
        <taxon>Bacteria</taxon>
        <taxon>Bacillati</taxon>
        <taxon>Bacillota</taxon>
        <taxon>Clostridia</taxon>
        <taxon>Lachnospirales</taxon>
        <taxon>Vallitaleaceae</taxon>
        <taxon>Vallitalea</taxon>
    </lineage>
</organism>
<dbReference type="RefSeq" id="WP_212692178.1">
    <property type="nucleotide sequence ID" value="NZ_CP058561.1"/>
</dbReference>
<feature type="domain" description="VTC" evidence="1">
    <location>
        <begin position="4"/>
        <end position="220"/>
    </location>
</feature>
<dbReference type="EMBL" id="CP058561">
    <property type="protein sequence ID" value="QUH27887.1"/>
    <property type="molecule type" value="Genomic_DNA"/>
</dbReference>
<proteinExistence type="predicted"/>
<evidence type="ECO:0000313" key="3">
    <source>
        <dbReference type="Proteomes" id="UP000677305"/>
    </source>
</evidence>
<dbReference type="Proteomes" id="UP000677305">
    <property type="component" value="Chromosome"/>
</dbReference>
<dbReference type="KEGG" id="vgu:HYG85_02735"/>
<dbReference type="Pfam" id="PF09359">
    <property type="entry name" value="VTC"/>
    <property type="match status" value="1"/>
</dbReference>
<dbReference type="GO" id="GO:0006799">
    <property type="term" value="P:polyphosphate biosynthetic process"/>
    <property type="evidence" value="ECO:0007669"/>
    <property type="project" value="UniProtKB-ARBA"/>
</dbReference>
<gene>
    <name evidence="2" type="ORF">HYG85_02735</name>
</gene>
<dbReference type="CDD" id="cd07750">
    <property type="entry name" value="PolyPPase_VTC_like"/>
    <property type="match status" value="1"/>
</dbReference>
<sequence>MTGRHELKYMMDEIEDLVLVKRIEKVLKRDENSCGKGYSITSLYFDNCYNRAYKEKMNGEAIRHKYRIRYYNDDLSYIKLERKSKINQITTKVSVPLIIEEVEKIYNRELDFLLTKKEKLYHEFYKELKHGLLKPKVIVKYDREAFMHPVGNLRITFDRKIKTANMHTNILGDNQYFVDALDKGKSILEIKFNGVLPDFIRSLIQSGHVMQASSSKYVFSRKYNVSF</sequence>
<dbReference type="InterPro" id="IPR042267">
    <property type="entry name" value="VTC_sf"/>
</dbReference>
<evidence type="ECO:0000259" key="1">
    <source>
        <dbReference type="Pfam" id="PF09359"/>
    </source>
</evidence>
<evidence type="ECO:0000313" key="2">
    <source>
        <dbReference type="EMBL" id="QUH27887.1"/>
    </source>
</evidence>